<dbReference type="EMBL" id="JAJMLW010000001">
    <property type="protein sequence ID" value="MCI2240882.1"/>
    <property type="molecule type" value="Genomic_DNA"/>
</dbReference>
<evidence type="ECO:0000313" key="2">
    <source>
        <dbReference type="Proteomes" id="UP001430755"/>
    </source>
</evidence>
<evidence type="ECO:0000313" key="1">
    <source>
        <dbReference type="EMBL" id="MCI2240882.1"/>
    </source>
</evidence>
<keyword evidence="2" id="KW-1185">Reference proteome</keyword>
<comment type="caution">
    <text evidence="1">The sequence shown here is derived from an EMBL/GenBank/DDBJ whole genome shotgun (WGS) entry which is preliminary data.</text>
</comment>
<reference evidence="1" key="1">
    <citation type="submission" date="2021-11" db="EMBL/GenBank/DDBJ databases">
        <title>A Novel Adlercreutzia Species, isolated from a Allomyrina dichotoma larva feces.</title>
        <authorList>
            <person name="Suh M.K."/>
        </authorList>
    </citation>
    <scope>NUCLEOTIDE SEQUENCE</scope>
    <source>
        <strain evidence="1">JBNU-10</strain>
    </source>
</reference>
<gene>
    <name evidence="1" type="ORF">LPT13_00720</name>
</gene>
<organism evidence="1 2">
    <name type="scientific">Adlercreutzia faecimuris</name>
    <dbReference type="NCBI Taxonomy" id="2897341"/>
    <lineage>
        <taxon>Bacteria</taxon>
        <taxon>Bacillati</taxon>
        <taxon>Actinomycetota</taxon>
        <taxon>Coriobacteriia</taxon>
        <taxon>Eggerthellales</taxon>
        <taxon>Eggerthellaceae</taxon>
        <taxon>Adlercreutzia</taxon>
    </lineage>
</organism>
<protein>
    <submittedName>
        <fullName evidence="1">SurA N-terminal domain-containing protein</fullName>
    </submittedName>
</protein>
<dbReference type="InterPro" id="IPR027304">
    <property type="entry name" value="Trigger_fact/SurA_dom_sf"/>
</dbReference>
<accession>A0ABS9WDD2</accession>
<dbReference type="Pfam" id="PF13624">
    <property type="entry name" value="SurA_N_3"/>
    <property type="match status" value="1"/>
</dbReference>
<sequence>MGCSGANGTAATVNGTAIPEQAVTDYVQSLRAAQGLEDGAAWKAYLEDSGQTSEGVRDQVIDVLVSREIMRQGASELGVRVTGEELDEAVAVKRRTYESDEQWRAALAAAGLDEKSFREETELDLLSAKVTQALAEDPSLAYEATRDTDDSAYDKVGDAASGAGDAVQDEAALESARTQAALAWIADLRARADITVNPFPNGLPY</sequence>
<proteinExistence type="predicted"/>
<dbReference type="Proteomes" id="UP001430755">
    <property type="component" value="Unassembled WGS sequence"/>
</dbReference>
<name>A0ABS9WDD2_9ACTN</name>
<dbReference type="SUPFAM" id="SSF109998">
    <property type="entry name" value="Triger factor/SurA peptide-binding domain-like"/>
    <property type="match status" value="1"/>
</dbReference>
<dbReference type="Gene3D" id="1.10.4030.10">
    <property type="entry name" value="Porin chaperone SurA, peptide-binding domain"/>
    <property type="match status" value="1"/>
</dbReference>